<dbReference type="PROSITE" id="PS00867">
    <property type="entry name" value="CPSASE_2"/>
    <property type="match status" value="1"/>
</dbReference>
<dbReference type="InterPro" id="IPR011763">
    <property type="entry name" value="COA_CT_C"/>
</dbReference>
<dbReference type="Gene3D" id="3.30.470.20">
    <property type="entry name" value="ATP-grasp fold, B domain"/>
    <property type="match status" value="1"/>
</dbReference>
<evidence type="ECO:0000256" key="9">
    <source>
        <dbReference type="ARBA" id="ARBA00023267"/>
    </source>
</evidence>
<dbReference type="GO" id="GO:0046872">
    <property type="term" value="F:metal ion binding"/>
    <property type="evidence" value="ECO:0007669"/>
    <property type="project" value="InterPro"/>
</dbReference>
<dbReference type="GO" id="GO:0016743">
    <property type="term" value="F:carboxyl- or carbamoyltransferase activity"/>
    <property type="evidence" value="ECO:0007669"/>
    <property type="project" value="InterPro"/>
</dbReference>
<evidence type="ECO:0000256" key="7">
    <source>
        <dbReference type="ARBA" id="ARBA00023098"/>
    </source>
</evidence>
<evidence type="ECO:0000256" key="10">
    <source>
        <dbReference type="ARBA" id="ARBA00048600"/>
    </source>
</evidence>
<evidence type="ECO:0000259" key="15">
    <source>
        <dbReference type="PROSITE" id="PS50989"/>
    </source>
</evidence>
<evidence type="ECO:0000256" key="3">
    <source>
        <dbReference type="ARBA" id="ARBA00022598"/>
    </source>
</evidence>
<dbReference type="eggNOG" id="COG0825">
    <property type="taxonomic scope" value="Bacteria"/>
</dbReference>
<dbReference type="GO" id="GO:0005524">
    <property type="term" value="F:ATP binding"/>
    <property type="evidence" value="ECO:0007669"/>
    <property type="project" value="UniProtKB-UniRule"/>
</dbReference>
<keyword evidence="2" id="KW-0444">Lipid biosynthesis</keyword>
<dbReference type="Gene3D" id="2.40.50.100">
    <property type="match status" value="1"/>
</dbReference>
<dbReference type="EMBL" id="CP000821">
    <property type="protein sequence ID" value="ABV38571.1"/>
    <property type="molecule type" value="Genomic_DNA"/>
</dbReference>
<dbReference type="InterPro" id="IPR011764">
    <property type="entry name" value="Biotin_carboxylation_dom"/>
</dbReference>
<dbReference type="PANTHER" id="PTHR48095">
    <property type="entry name" value="PYRUVATE CARBOXYLASE SUBUNIT A"/>
    <property type="match status" value="1"/>
</dbReference>
<reference evidence="16 17" key="1">
    <citation type="submission" date="2007-08" db="EMBL/GenBank/DDBJ databases">
        <title>Complete sequence of Shewanella sediminis HAW-EB3.</title>
        <authorList>
            <consortium name="US DOE Joint Genome Institute"/>
            <person name="Copeland A."/>
            <person name="Lucas S."/>
            <person name="Lapidus A."/>
            <person name="Barry K."/>
            <person name="Glavina del Rio T."/>
            <person name="Dalin E."/>
            <person name="Tice H."/>
            <person name="Pitluck S."/>
            <person name="Chertkov O."/>
            <person name="Brettin T."/>
            <person name="Bruce D."/>
            <person name="Detter J.C."/>
            <person name="Han C."/>
            <person name="Schmutz J."/>
            <person name="Larimer F."/>
            <person name="Land M."/>
            <person name="Hauser L."/>
            <person name="Kyrpides N."/>
            <person name="Kim E."/>
            <person name="Zhao J.-S."/>
            <person name="Richardson P."/>
        </authorList>
    </citation>
    <scope>NUCLEOTIDE SEQUENCE [LARGE SCALE GENOMIC DNA]</scope>
    <source>
        <strain evidence="16 17">HAW-EB3</strain>
    </source>
</reference>
<dbReference type="PROSITE" id="PS50979">
    <property type="entry name" value="BC"/>
    <property type="match status" value="1"/>
</dbReference>
<keyword evidence="9" id="KW-0092">Biotin</keyword>
<dbReference type="KEGG" id="sse:Ssed_3967"/>
<dbReference type="PROSITE" id="PS50975">
    <property type="entry name" value="ATP_GRASP"/>
    <property type="match status" value="1"/>
</dbReference>
<dbReference type="CDD" id="cd06850">
    <property type="entry name" value="biotinyl_domain"/>
    <property type="match status" value="1"/>
</dbReference>
<dbReference type="SUPFAM" id="SSF56059">
    <property type="entry name" value="Glutathione synthetase ATP-binding domain-like"/>
    <property type="match status" value="1"/>
</dbReference>
<dbReference type="InterPro" id="IPR001095">
    <property type="entry name" value="Acetyl_CoA_COase_a_su"/>
</dbReference>
<dbReference type="InterPro" id="IPR011053">
    <property type="entry name" value="Single_hybrid_motif"/>
</dbReference>
<dbReference type="InterPro" id="IPR029045">
    <property type="entry name" value="ClpP/crotonase-like_dom_sf"/>
</dbReference>
<keyword evidence="3" id="KW-0436">Ligase</keyword>
<dbReference type="PANTHER" id="PTHR48095:SF2">
    <property type="entry name" value="BIOTIN CARBOXYLASE, CHLOROPLASTIC"/>
    <property type="match status" value="1"/>
</dbReference>
<dbReference type="GO" id="GO:0003989">
    <property type="term" value="F:acetyl-CoA carboxylase activity"/>
    <property type="evidence" value="ECO:0007669"/>
    <property type="project" value="InterPro"/>
</dbReference>
<evidence type="ECO:0000259" key="14">
    <source>
        <dbReference type="PROSITE" id="PS50979"/>
    </source>
</evidence>
<protein>
    <submittedName>
        <fullName evidence="16">Carbamoyl-phosphate synthase L chain, ATP-binding</fullName>
    </submittedName>
</protein>
<accession>A8G0E8</accession>
<evidence type="ECO:0000256" key="12">
    <source>
        <dbReference type="PROSITE-ProRule" id="PRU00409"/>
    </source>
</evidence>
<dbReference type="Pfam" id="PF02786">
    <property type="entry name" value="CPSase_L_D2"/>
    <property type="match status" value="1"/>
</dbReference>
<dbReference type="InterPro" id="IPR011054">
    <property type="entry name" value="Rudment_hybrid_motif"/>
</dbReference>
<dbReference type="Pfam" id="PF03255">
    <property type="entry name" value="ACCA"/>
    <property type="match status" value="1"/>
</dbReference>
<dbReference type="InterPro" id="IPR013815">
    <property type="entry name" value="ATP_grasp_subdomain_1"/>
</dbReference>
<dbReference type="GO" id="GO:0004075">
    <property type="term" value="F:biotin carboxylase activity"/>
    <property type="evidence" value="ECO:0007669"/>
    <property type="project" value="UniProtKB-EC"/>
</dbReference>
<dbReference type="InterPro" id="IPR016185">
    <property type="entry name" value="PreATP-grasp_dom_sf"/>
</dbReference>
<dbReference type="FunFam" id="3.90.226.10:FF:000142">
    <property type="entry name" value="Carbamoyl-phosphate synthase L chain, ATP-binding"/>
    <property type="match status" value="1"/>
</dbReference>
<dbReference type="InterPro" id="IPR011761">
    <property type="entry name" value="ATP-grasp"/>
</dbReference>
<evidence type="ECO:0000313" key="16">
    <source>
        <dbReference type="EMBL" id="ABV38571.1"/>
    </source>
</evidence>
<dbReference type="Gene3D" id="3.40.50.20">
    <property type="match status" value="1"/>
</dbReference>
<keyword evidence="6 12" id="KW-0067">ATP-binding</keyword>
<dbReference type="PROSITE" id="PS50989">
    <property type="entry name" value="COA_CT_CTER"/>
    <property type="match status" value="1"/>
</dbReference>
<evidence type="ECO:0000259" key="13">
    <source>
        <dbReference type="PROSITE" id="PS50975"/>
    </source>
</evidence>
<evidence type="ECO:0000256" key="11">
    <source>
        <dbReference type="ARBA" id="ARBA00049152"/>
    </source>
</evidence>
<keyword evidence="8" id="KW-0275">Fatty acid biosynthesis</keyword>
<dbReference type="InterPro" id="IPR005479">
    <property type="entry name" value="CPAse_ATP-bd"/>
</dbReference>
<feature type="domain" description="CoA carboxyltransferase C-terminal" evidence="15">
    <location>
        <begin position="1"/>
        <end position="292"/>
    </location>
</feature>
<evidence type="ECO:0000256" key="4">
    <source>
        <dbReference type="ARBA" id="ARBA00022741"/>
    </source>
</evidence>
<organism evidence="16 17">
    <name type="scientific">Shewanella sediminis (strain HAW-EB3)</name>
    <dbReference type="NCBI Taxonomy" id="425104"/>
    <lineage>
        <taxon>Bacteria</taxon>
        <taxon>Pseudomonadati</taxon>
        <taxon>Pseudomonadota</taxon>
        <taxon>Gammaproteobacteria</taxon>
        <taxon>Alteromonadales</taxon>
        <taxon>Shewanellaceae</taxon>
        <taxon>Shewanella</taxon>
    </lineage>
</organism>
<keyword evidence="17" id="KW-1185">Reference proteome</keyword>
<dbReference type="eggNOG" id="COG0777">
    <property type="taxonomic scope" value="Bacteria"/>
</dbReference>
<comment type="catalytic activity">
    <reaction evidence="10">
        <text>N(6)-biotinyl-L-lysyl-[protein] + hydrogencarbonate + ATP = N(6)-carboxybiotinyl-L-lysyl-[protein] + ADP + phosphate + H(+)</text>
        <dbReference type="Rhea" id="RHEA:13501"/>
        <dbReference type="Rhea" id="RHEA-COMP:10505"/>
        <dbReference type="Rhea" id="RHEA-COMP:10506"/>
        <dbReference type="ChEBI" id="CHEBI:15378"/>
        <dbReference type="ChEBI" id="CHEBI:17544"/>
        <dbReference type="ChEBI" id="CHEBI:30616"/>
        <dbReference type="ChEBI" id="CHEBI:43474"/>
        <dbReference type="ChEBI" id="CHEBI:83144"/>
        <dbReference type="ChEBI" id="CHEBI:83145"/>
        <dbReference type="ChEBI" id="CHEBI:456216"/>
        <dbReference type="EC" id="6.3.4.14"/>
    </reaction>
</comment>
<evidence type="ECO:0000256" key="5">
    <source>
        <dbReference type="ARBA" id="ARBA00022832"/>
    </source>
</evidence>
<gene>
    <name evidence="16" type="ordered locus">Ssed_3967</name>
</gene>
<dbReference type="SUPFAM" id="SSF52440">
    <property type="entry name" value="PreATP-grasp domain"/>
    <property type="match status" value="1"/>
</dbReference>
<evidence type="ECO:0000313" key="17">
    <source>
        <dbReference type="Proteomes" id="UP000002015"/>
    </source>
</evidence>
<dbReference type="Pfam" id="PF00289">
    <property type="entry name" value="Biotin_carb_N"/>
    <property type="match status" value="1"/>
</dbReference>
<evidence type="ECO:0000256" key="1">
    <source>
        <dbReference type="ARBA" id="ARBA00003761"/>
    </source>
</evidence>
<dbReference type="FunFam" id="3.30.1490.20:FF:000018">
    <property type="entry name" value="Biotin carboxylase"/>
    <property type="match status" value="1"/>
</dbReference>
<dbReference type="Gene3D" id="3.90.226.10">
    <property type="entry name" value="2-enoyl-CoA Hydratase, Chain A, domain 1"/>
    <property type="match status" value="2"/>
</dbReference>
<dbReference type="SUPFAM" id="SSF51230">
    <property type="entry name" value="Single hybrid motif"/>
    <property type="match status" value="1"/>
</dbReference>
<dbReference type="Proteomes" id="UP000002015">
    <property type="component" value="Chromosome"/>
</dbReference>
<dbReference type="GO" id="GO:0006633">
    <property type="term" value="P:fatty acid biosynthetic process"/>
    <property type="evidence" value="ECO:0007669"/>
    <property type="project" value="UniProtKB-KW"/>
</dbReference>
<evidence type="ECO:0000256" key="8">
    <source>
        <dbReference type="ARBA" id="ARBA00023160"/>
    </source>
</evidence>
<sequence>MTSNNKPTNMTQAQSADPLFLKAEHLAQDFSLFPEHSKQSLAEEIKGLLGDDTIQSNLKELELLDVDGYVTKVIQPTLDKNRPGAKRVIADLKGKIIAETHMGPFYSAEIELNFGTRTRRLGFIAQERTTGNGAWMPEHHLEACKAIRKFAELAMPIIYLIDTPGADAGEIANSQNQAHTISKAIAESANVDVPTVGIVIGAGYSGGAIPLAAANILLSLRDGIFNTIQPQGLQSIARKYNLSWQECAKSVGVSPEELYTSGCIDGIIDFSPSDKDERQHNLRRAIISSVEAVEQAAVQFVRESGDLREHYDRSLTRFLSPSKNLAALEHHAELAVANNPTMHLNLFGSAYRYLRYLTLRSRIHSISQEQYGRLSKVSVPEGDLLARIQQEQDRVFQSWLSSPDKLVYDEELNKLWGNFVSKRDDVSTERNMLTRLILGEPKENYKKARKALLFNIGWSLYHRWKGNAENNFKGLIRYLETLPSEVTQADWPELNKLTVLDVVIHDELREDFIWQCYNILIFNALYDNVVGNLASIAKEAMMSKSLSRASVDNLLHDSIDRAISTQDTANDKSKFYKWLKFFMSQSNRAELLTKTEQWKSVGFPQLNDSLFVILTYFFERLLPEYFDSEKESSEYTGAINPVRIGRRKDFWNRLTMGYQDLLIQKVLRDEKRTGKMTWENITEKFFTDFEEVNGDKMSANLLNFPGFRLSIEDALDKGIRPCGLITGMADFEHNGQQMRVGVAVSNTAFQAGAFDMASAEKFSALLIECAKRKLPVICFISSGGMQTKEGAAALFSMAVVNDRITRFIRDNELPVLMFGYGDCTGGAQASFVTHPLVQTYYLSGTNMPFAGQMVVPAYLPSTATLSNYLSKVPGAMNALVSNPFSNTIDDQLSSIDPLMPKPTAKVEDVIANAISTLVPEMMVADEEIVQDDPRELMKPINKVLVHARGCTAVKLIRKAHDNDIDVVLVASDPDMTSVPAEMLKGNDKLVCIGGNTSDESYLNAYSVLKVAEYENVDALHPGIGFLSESPQFAALCVNNGVNFVGPSVHSMTTMGNKSNAIKTSQAQNVPVVPGSHGILTNAEQAVNVANEIGYPVLLKAVQGGGGKGIQIVERSADMISLFQQTSTEAAAAFGNGDLYLEKYVTSLRHIEVQLLRDKFGNTKVLGLRDCSVQRNNQKVVEESGSTMLPVELQEKVLEYTRALGDATDYMGAGTVEFIYNLDANEVYFMEMNTRLQVEHPVTEATSGIDIVSAGFDIAAGRSIENLEPQSIGYAIEVRVTAEKAALDSNGVLQLLPHPGVITEYKMPERDDIEIISIAGEGKEVSPYYDSLIAQIICRGESREDVINKLHDYLADQVVIKGIATNIPLLTRILKDGTFNEGVYDTNYLPRFMAELDVPELIAEMEAAAETVGVDTASLRVGESNELKVMAQGAGIFYTSPAPGEADFVKEGDIVTADQTLALTEAMKMFSQLTLAGYNRQDAILYPEDKKYRIERVLNSNGQQVSQGDLLFVVSPVE</sequence>
<keyword evidence="4 12" id="KW-0547">Nucleotide-binding</keyword>
<dbReference type="Gene3D" id="3.30.1490.20">
    <property type="entry name" value="ATP-grasp fold, A domain"/>
    <property type="match status" value="1"/>
</dbReference>
<dbReference type="eggNOG" id="COG0439">
    <property type="taxonomic scope" value="Bacteria"/>
</dbReference>
<comment type="catalytic activity">
    <reaction evidence="11">
        <text>N(6)-carboxybiotinyl-L-lysyl-[protein] + acetyl-CoA = N(6)-biotinyl-L-lysyl-[protein] + malonyl-CoA</text>
        <dbReference type="Rhea" id="RHEA:54728"/>
        <dbReference type="Rhea" id="RHEA-COMP:10505"/>
        <dbReference type="Rhea" id="RHEA-COMP:10506"/>
        <dbReference type="ChEBI" id="CHEBI:57288"/>
        <dbReference type="ChEBI" id="CHEBI:57384"/>
        <dbReference type="ChEBI" id="CHEBI:83144"/>
        <dbReference type="ChEBI" id="CHEBI:83145"/>
        <dbReference type="EC" id="2.1.3.15"/>
    </reaction>
</comment>
<dbReference type="GO" id="GO:0009317">
    <property type="term" value="C:acetyl-CoA carboxylase complex"/>
    <property type="evidence" value="ECO:0007669"/>
    <property type="project" value="InterPro"/>
</dbReference>
<name>A8G0E8_SHESH</name>
<feature type="domain" description="Biotin carboxylation" evidence="14">
    <location>
        <begin position="939"/>
        <end position="1393"/>
    </location>
</feature>
<dbReference type="SMART" id="SM00878">
    <property type="entry name" value="Biotin_carb_C"/>
    <property type="match status" value="1"/>
</dbReference>
<dbReference type="OrthoDB" id="9763189at2"/>
<dbReference type="InterPro" id="IPR051602">
    <property type="entry name" value="ACC_Biotin_Carboxylase"/>
</dbReference>
<dbReference type="SUPFAM" id="SSF51246">
    <property type="entry name" value="Rudiment single hybrid motif"/>
    <property type="match status" value="1"/>
</dbReference>
<dbReference type="HOGENOM" id="CLU_003206_0_0_6"/>
<feature type="domain" description="ATP-grasp" evidence="13">
    <location>
        <begin position="1063"/>
        <end position="1259"/>
    </location>
</feature>
<comment type="function">
    <text evidence="1">This protein is a component of the acetyl coenzyme A carboxylase complex; first, biotin carboxylase catalyzes the carboxylation of the carrier protein and then the transcarboxylase transfers the carboxyl group to form malonyl-CoA.</text>
</comment>
<dbReference type="RefSeq" id="WP_012144301.1">
    <property type="nucleotide sequence ID" value="NC_009831.1"/>
</dbReference>
<keyword evidence="5" id="KW-0276">Fatty acid metabolism</keyword>
<dbReference type="SUPFAM" id="SSF52096">
    <property type="entry name" value="ClpP/crotonase"/>
    <property type="match status" value="2"/>
</dbReference>
<dbReference type="STRING" id="425104.Ssed_3967"/>
<dbReference type="InterPro" id="IPR005481">
    <property type="entry name" value="BC-like_N"/>
</dbReference>
<proteinExistence type="predicted"/>
<evidence type="ECO:0000256" key="2">
    <source>
        <dbReference type="ARBA" id="ARBA00022516"/>
    </source>
</evidence>
<keyword evidence="7" id="KW-0443">Lipid metabolism</keyword>
<dbReference type="Pfam" id="PF02785">
    <property type="entry name" value="Biotin_carb_C"/>
    <property type="match status" value="1"/>
</dbReference>
<dbReference type="InterPro" id="IPR005482">
    <property type="entry name" value="Biotin_COase_C"/>
</dbReference>
<evidence type="ECO:0000256" key="6">
    <source>
        <dbReference type="ARBA" id="ARBA00022840"/>
    </source>
</evidence>